<keyword evidence="2" id="KW-1185">Reference proteome</keyword>
<dbReference type="Proteomes" id="UP000279994">
    <property type="component" value="Unassembled WGS sequence"/>
</dbReference>
<dbReference type="InterPro" id="IPR027417">
    <property type="entry name" value="P-loop_NTPase"/>
</dbReference>
<reference evidence="1 2" key="1">
    <citation type="submission" date="2018-11" db="EMBL/GenBank/DDBJ databases">
        <authorList>
            <person name="Li F."/>
        </authorList>
    </citation>
    <scope>NUCLEOTIDE SEQUENCE [LARGE SCALE GENOMIC DNA]</scope>
    <source>
        <strain evidence="1 2">Gsoil 818</strain>
    </source>
</reference>
<name>A0A3N0GWB8_9ACTN</name>
<evidence type="ECO:0000313" key="1">
    <source>
        <dbReference type="EMBL" id="RNM16737.1"/>
    </source>
</evidence>
<sequence length="384" mass="42025">MPAPAVLLHIGPAKTGSTAMQHAMFQVREQLARHGVHYVGSRPHEKEAGGIALGLAHGAIGRRDPRPESWQRLVDEMATTTLPRMVLSNEDFGRADEAAIDRILTATGADRTHLVYVARRLDKVLPSHWQQQVKARMTTSYEDFLREMLDPDADTWRHRLVMDPQDVGAVLARWGKVLPPERMAVVVAEEGDREALPRAFEGLLGLPAGLIAPPGGPANQSMGLAETEAVRRINRLAIDEQWTPVEYRQLVQLGVVKELKNRAGQSGPRIGGVPAWAFERVAELADTQVDDIRSSGVNVVGDPDRLRVRGQVEPVDLPDEITAVDLDVLADVVSGLRTAAKRMKARTLAGPAADVRGQRDDLGGRQLLQLLARRTAARLGVRRG</sequence>
<gene>
    <name evidence="1" type="ORF">EFL26_04270</name>
</gene>
<accession>A0A3N0GWB8</accession>
<dbReference type="EMBL" id="RJSF01000007">
    <property type="protein sequence ID" value="RNM16737.1"/>
    <property type="molecule type" value="Genomic_DNA"/>
</dbReference>
<dbReference type="AlphaFoldDB" id="A0A3N0GWB8"/>
<protein>
    <recommendedName>
        <fullName evidence="3">Sulfotransferase family protein</fullName>
    </recommendedName>
</protein>
<evidence type="ECO:0008006" key="3">
    <source>
        <dbReference type="Google" id="ProtNLM"/>
    </source>
</evidence>
<comment type="caution">
    <text evidence="1">The sequence shown here is derived from an EMBL/GenBank/DDBJ whole genome shotgun (WGS) entry which is preliminary data.</text>
</comment>
<dbReference type="Gene3D" id="3.40.50.300">
    <property type="entry name" value="P-loop containing nucleotide triphosphate hydrolases"/>
    <property type="match status" value="1"/>
</dbReference>
<evidence type="ECO:0000313" key="2">
    <source>
        <dbReference type="Proteomes" id="UP000279994"/>
    </source>
</evidence>
<organism evidence="1 2">
    <name type="scientific">Nocardioides pocheonensis</name>
    <dbReference type="NCBI Taxonomy" id="661485"/>
    <lineage>
        <taxon>Bacteria</taxon>
        <taxon>Bacillati</taxon>
        <taxon>Actinomycetota</taxon>
        <taxon>Actinomycetes</taxon>
        <taxon>Propionibacteriales</taxon>
        <taxon>Nocardioidaceae</taxon>
        <taxon>Nocardioides</taxon>
    </lineage>
</organism>
<proteinExistence type="predicted"/>
<dbReference type="SUPFAM" id="SSF52540">
    <property type="entry name" value="P-loop containing nucleoside triphosphate hydrolases"/>
    <property type="match status" value="1"/>
</dbReference>